<dbReference type="Gene3D" id="3.40.50.720">
    <property type="entry name" value="NAD(P)-binding Rossmann-like Domain"/>
    <property type="match status" value="1"/>
</dbReference>
<dbReference type="EMBL" id="CP108195">
    <property type="protein sequence ID" value="WTS18079.1"/>
    <property type="molecule type" value="Genomic_DNA"/>
</dbReference>
<evidence type="ECO:0000256" key="1">
    <source>
        <dbReference type="ARBA" id="ARBA00022857"/>
    </source>
</evidence>
<dbReference type="PANTHER" id="PTHR48106:SF18">
    <property type="entry name" value="QUINONE OXIDOREDUCTASE PIG3"/>
    <property type="match status" value="1"/>
</dbReference>
<sequence>MSQPTAAAADDAAPATMRAVVVTRPGGLDALQIKDVPVPVRKPGWVRIEVKAFGVNESEVTTRKGESGAVVTYPRIPGIEGVGVIDEADEDSGRRPGQQVATMMGGMGRSYDGAYAQYVTVPAQQVIPFETGLPWDVVGALPEMFQTAYGSLTHGLDLKAGQTLLIRGGTSTVWLSAATIAKDLGATVLSTTRSPDRAGELRAAGVDHPLVDNGTLAGQVRELMPDGVDAALEMVGCSVLADTLRTVRRHGTVCFTGALAGQWTIPDFSPFMIPGGVRLTSYGGQAADLPADVFAHQLQAIAEGRLNVPVAKVYHGLEQVRDAQADLESGTTPGKHVVVLDD</sequence>
<dbReference type="PANTHER" id="PTHR48106">
    <property type="entry name" value="QUINONE OXIDOREDUCTASE PIG3-RELATED"/>
    <property type="match status" value="1"/>
</dbReference>
<keyword evidence="1" id="KW-0521">NADP</keyword>
<dbReference type="SMART" id="SM00829">
    <property type="entry name" value="PKS_ER"/>
    <property type="match status" value="1"/>
</dbReference>
<reference evidence="4" key="1">
    <citation type="submission" date="2022-10" db="EMBL/GenBank/DDBJ databases">
        <title>The complete genomes of actinobacterial strains from the NBC collection.</title>
        <authorList>
            <person name="Joergensen T.S."/>
            <person name="Alvarez Arevalo M."/>
            <person name="Sterndorff E.B."/>
            <person name="Faurdal D."/>
            <person name="Vuksanovic O."/>
            <person name="Mourched A.-S."/>
            <person name="Charusanti P."/>
            <person name="Shaw S."/>
            <person name="Blin K."/>
            <person name="Weber T."/>
        </authorList>
    </citation>
    <scope>NUCLEOTIDE SEQUENCE</scope>
    <source>
        <strain evidence="4">NBC_00119</strain>
    </source>
</reference>
<dbReference type="InterPro" id="IPR020843">
    <property type="entry name" value="ER"/>
</dbReference>
<dbReference type="GO" id="GO:0016651">
    <property type="term" value="F:oxidoreductase activity, acting on NAD(P)H"/>
    <property type="evidence" value="ECO:0007669"/>
    <property type="project" value="TreeGrafter"/>
</dbReference>
<evidence type="ECO:0000256" key="2">
    <source>
        <dbReference type="ARBA" id="ARBA00023002"/>
    </source>
</evidence>
<evidence type="ECO:0000313" key="4">
    <source>
        <dbReference type="EMBL" id="WTS18079.1"/>
    </source>
</evidence>
<dbReference type="InterPro" id="IPR036291">
    <property type="entry name" value="NAD(P)-bd_dom_sf"/>
</dbReference>
<organism evidence="4">
    <name type="scientific">Streptomyces sp. NBC_00119</name>
    <dbReference type="NCBI Taxonomy" id="2975659"/>
    <lineage>
        <taxon>Bacteria</taxon>
        <taxon>Bacillati</taxon>
        <taxon>Actinomycetota</taxon>
        <taxon>Actinomycetes</taxon>
        <taxon>Kitasatosporales</taxon>
        <taxon>Streptomycetaceae</taxon>
        <taxon>Streptomyces</taxon>
    </lineage>
</organism>
<dbReference type="AlphaFoldDB" id="A0AAU1ULG8"/>
<dbReference type="Gene3D" id="3.90.180.10">
    <property type="entry name" value="Medium-chain alcohol dehydrogenases, catalytic domain"/>
    <property type="match status" value="1"/>
</dbReference>
<accession>A0AAU1ULG8</accession>
<dbReference type="Pfam" id="PF08240">
    <property type="entry name" value="ADH_N"/>
    <property type="match status" value="1"/>
</dbReference>
<proteinExistence type="predicted"/>
<evidence type="ECO:0000259" key="3">
    <source>
        <dbReference type="SMART" id="SM00829"/>
    </source>
</evidence>
<dbReference type="InterPro" id="IPR013154">
    <property type="entry name" value="ADH-like_N"/>
</dbReference>
<dbReference type="SUPFAM" id="SSF50129">
    <property type="entry name" value="GroES-like"/>
    <property type="match status" value="1"/>
</dbReference>
<dbReference type="InterPro" id="IPR011032">
    <property type="entry name" value="GroES-like_sf"/>
</dbReference>
<dbReference type="Pfam" id="PF13602">
    <property type="entry name" value="ADH_zinc_N_2"/>
    <property type="match status" value="1"/>
</dbReference>
<feature type="domain" description="Enoyl reductase (ER)" evidence="3">
    <location>
        <begin position="26"/>
        <end position="338"/>
    </location>
</feature>
<gene>
    <name evidence="4" type="ORF">OHU69_48115</name>
</gene>
<protein>
    <submittedName>
        <fullName evidence="4">Zinc-binding dehydrogenase</fullName>
    </submittedName>
</protein>
<name>A0AAU1ULG8_9ACTN</name>
<dbReference type="GO" id="GO:0070402">
    <property type="term" value="F:NADPH binding"/>
    <property type="evidence" value="ECO:0007669"/>
    <property type="project" value="TreeGrafter"/>
</dbReference>
<keyword evidence="2" id="KW-0560">Oxidoreductase</keyword>
<dbReference type="SUPFAM" id="SSF51735">
    <property type="entry name" value="NAD(P)-binding Rossmann-fold domains"/>
    <property type="match status" value="1"/>
</dbReference>